<dbReference type="PROSITE" id="PS51257">
    <property type="entry name" value="PROKAR_LIPOPROTEIN"/>
    <property type="match status" value="1"/>
</dbReference>
<dbReference type="InterPro" id="IPR015069">
    <property type="entry name" value="2H-PEstase_DUF1868"/>
</dbReference>
<dbReference type="InterPro" id="IPR009097">
    <property type="entry name" value="Cyclic_Pdiesterase"/>
</dbReference>
<dbReference type="Proteomes" id="UP000255297">
    <property type="component" value="Unassembled WGS sequence"/>
</dbReference>
<reference evidence="2 3" key="1">
    <citation type="submission" date="2018-06" db="EMBL/GenBank/DDBJ databases">
        <authorList>
            <consortium name="Pathogen Informatics"/>
            <person name="Doyle S."/>
        </authorList>
    </citation>
    <scope>NUCLEOTIDE SEQUENCE [LARGE SCALE GENOMIC DNA]</scope>
    <source>
        <strain evidence="2 3">NCTC11532</strain>
    </source>
</reference>
<keyword evidence="3" id="KW-1185">Reference proteome</keyword>
<dbReference type="AlphaFoldDB" id="A0A378LR85"/>
<dbReference type="RefSeq" id="WP_051635533.1">
    <property type="nucleotide sequence ID" value="NZ_CAAAIS010000003.1"/>
</dbReference>
<evidence type="ECO:0000259" key="1">
    <source>
        <dbReference type="Pfam" id="PF08975"/>
    </source>
</evidence>
<gene>
    <name evidence="2" type="ORF">NCTC11532_01488</name>
</gene>
<dbReference type="SUPFAM" id="SSF55144">
    <property type="entry name" value="LigT-like"/>
    <property type="match status" value="1"/>
</dbReference>
<dbReference type="Gene3D" id="3.90.1140.10">
    <property type="entry name" value="Cyclic phosphodiesterase"/>
    <property type="match status" value="1"/>
</dbReference>
<evidence type="ECO:0000313" key="3">
    <source>
        <dbReference type="Proteomes" id="UP000255297"/>
    </source>
</evidence>
<protein>
    <submittedName>
        <fullName evidence="2">Uncharacterized protein conserved in bacteria</fullName>
    </submittedName>
</protein>
<name>A0A378LR85_9GAMM</name>
<sequence>MFTVKRENDQPLQLKKVNEYGEYIPFPGVTVISACYPEQKEFCETIYKALVKNPSLLNYFAPLPADSYHMTTMSLETEQQIGSDWTQFINDNLSRYKNMNQVLQKKPIYPSIERMEVRIGWSISLTLHLPQQQIIHIKETAESLNIEKTIPKVFHMTLAYSIPNTQIPEELKIDITKELNTVIGNTQLPIKIAQPTLCYFHDMTSFPVWDAEKNPFTQTSFSSHRLFSFISDETNKATASSEKILENTLAH</sequence>
<dbReference type="Pfam" id="PF08975">
    <property type="entry name" value="2H-phosphodiest"/>
    <property type="match status" value="1"/>
</dbReference>
<dbReference type="OrthoDB" id="5649953at2"/>
<dbReference type="STRING" id="1122170.GCA_000701265_00998"/>
<organism evidence="2 3">
    <name type="scientific">Legionella wadsworthii</name>
    <dbReference type="NCBI Taxonomy" id="28088"/>
    <lineage>
        <taxon>Bacteria</taxon>
        <taxon>Pseudomonadati</taxon>
        <taxon>Pseudomonadota</taxon>
        <taxon>Gammaproteobacteria</taxon>
        <taxon>Legionellales</taxon>
        <taxon>Legionellaceae</taxon>
        <taxon>Legionella</taxon>
    </lineage>
</organism>
<accession>A0A378LR85</accession>
<evidence type="ECO:0000313" key="2">
    <source>
        <dbReference type="EMBL" id="STY29303.1"/>
    </source>
</evidence>
<feature type="domain" description="DUF1868" evidence="1">
    <location>
        <begin position="18"/>
        <end position="104"/>
    </location>
</feature>
<proteinExistence type="predicted"/>
<dbReference type="EMBL" id="UGPB01000001">
    <property type="protein sequence ID" value="STY29303.1"/>
    <property type="molecule type" value="Genomic_DNA"/>
</dbReference>